<keyword evidence="5" id="KW-0862">Zinc</keyword>
<keyword evidence="4 10" id="KW-0863">Zinc-finger</keyword>
<dbReference type="Pfam" id="PF00096">
    <property type="entry name" value="zf-C2H2"/>
    <property type="match status" value="2"/>
</dbReference>
<dbReference type="PANTHER" id="PTHR19818:SF139">
    <property type="entry name" value="PAIR-RULE PROTEIN ODD-PAIRED"/>
    <property type="match status" value="1"/>
</dbReference>
<dbReference type="PROSITE" id="PS50157">
    <property type="entry name" value="ZINC_FINGER_C2H2_2"/>
    <property type="match status" value="2"/>
</dbReference>
<feature type="compositionally biased region" description="Polar residues" evidence="11">
    <location>
        <begin position="1"/>
        <end position="10"/>
    </location>
</feature>
<accession>A0A6A6W555</accession>
<dbReference type="RefSeq" id="XP_033599537.1">
    <property type="nucleotide sequence ID" value="XM_033749746.1"/>
</dbReference>
<dbReference type="PANTHER" id="PTHR19818">
    <property type="entry name" value="ZINC FINGER PROTEIN ZIC AND GLI"/>
    <property type="match status" value="1"/>
</dbReference>
<gene>
    <name evidence="13" type="ORF">EJ05DRAFT_55398</name>
</gene>
<feature type="domain" description="C2H2-type" evidence="12">
    <location>
        <begin position="445"/>
        <end position="473"/>
    </location>
</feature>
<feature type="region of interest" description="Disordered" evidence="11">
    <location>
        <begin position="545"/>
        <end position="573"/>
    </location>
</feature>
<keyword evidence="9" id="KW-0539">Nucleus</keyword>
<evidence type="ECO:0000259" key="12">
    <source>
        <dbReference type="PROSITE" id="PS50157"/>
    </source>
</evidence>
<dbReference type="FunFam" id="3.30.160.60:FF:000111">
    <property type="entry name" value="GLI family zinc finger 4"/>
    <property type="match status" value="1"/>
</dbReference>
<evidence type="ECO:0000256" key="6">
    <source>
        <dbReference type="ARBA" id="ARBA00023015"/>
    </source>
</evidence>
<feature type="compositionally biased region" description="Polar residues" evidence="11">
    <location>
        <begin position="388"/>
        <end position="415"/>
    </location>
</feature>
<dbReference type="Gene3D" id="3.30.160.60">
    <property type="entry name" value="Classic Zinc Finger"/>
    <property type="match status" value="2"/>
</dbReference>
<dbReference type="GeneID" id="54490800"/>
<dbReference type="GO" id="GO:0000978">
    <property type="term" value="F:RNA polymerase II cis-regulatory region sequence-specific DNA binding"/>
    <property type="evidence" value="ECO:0007669"/>
    <property type="project" value="TreeGrafter"/>
</dbReference>
<evidence type="ECO:0000256" key="8">
    <source>
        <dbReference type="ARBA" id="ARBA00023163"/>
    </source>
</evidence>
<feature type="compositionally biased region" description="Polar residues" evidence="11">
    <location>
        <begin position="64"/>
        <end position="75"/>
    </location>
</feature>
<sequence length="573" mass="62625">MDNTTTQHLGQSAFFYYDPNPGPENNRQHGHFKPHPHAMPMPTCQPMSSETLPIYSAPMGYSRPDSSSSQTPYIAHNGYTSQSVLTPIASPQPMYHKPTILVQQQDSPYLYPLDTDCSDMRFSPSTPPLSSSGSSISSPPSLCEFLPTPVNGPSYPIDILEGIKEGCEGEVFSEILGGEFSRATSPPMTPVFIQAPASQAPYLLSATSCPSLSPSPSPHPRTSISLSSEAESSFCDPRNLTVTPVNNAVAAADLPSLPTISAEDEDHKIIFRTTDNFTSSIADSTVSSSDFTLSGLPQFEPLFELDTEDDFANFTPSENIQFHGAKRQRTDLLTFPEEESAFADESFSDFEGDDFDISAMVTKKSKKALKNAKASDTDSDSDYGRPAGNQQRTHSTSSNQQHSEQPENSNENGTLGSEDGSMPNPTPISRRGRKQSLTEDPSKTFVCDLCSRRFRRQEHLKRHYRSLHTHDKPFECGDCGKKFSRSDNLSQHQRTHGTGAIVMGVLDDSMLRGTSSGGMDEAYDSTGTEHLGHLLYSATAAVHTDSSSSGFSDNDHELSPTGDNKMKKRKRED</sequence>
<dbReference type="InterPro" id="IPR013087">
    <property type="entry name" value="Znf_C2H2_type"/>
</dbReference>
<evidence type="ECO:0000256" key="9">
    <source>
        <dbReference type="ARBA" id="ARBA00023242"/>
    </source>
</evidence>
<dbReference type="PROSITE" id="PS00028">
    <property type="entry name" value="ZINC_FINGER_C2H2_1"/>
    <property type="match status" value="2"/>
</dbReference>
<protein>
    <recommendedName>
        <fullName evidence="12">C2H2-type domain-containing protein</fullName>
    </recommendedName>
</protein>
<name>A0A6A6W555_9PEZI</name>
<evidence type="ECO:0000256" key="1">
    <source>
        <dbReference type="ARBA" id="ARBA00004123"/>
    </source>
</evidence>
<feature type="region of interest" description="Disordered" evidence="11">
    <location>
        <begin position="1"/>
        <end position="75"/>
    </location>
</feature>
<reference evidence="13" key="1">
    <citation type="journal article" date="2020" name="Stud. Mycol.">
        <title>101 Dothideomycetes genomes: a test case for predicting lifestyles and emergence of pathogens.</title>
        <authorList>
            <person name="Haridas S."/>
            <person name="Albert R."/>
            <person name="Binder M."/>
            <person name="Bloem J."/>
            <person name="Labutti K."/>
            <person name="Salamov A."/>
            <person name="Andreopoulos B."/>
            <person name="Baker S."/>
            <person name="Barry K."/>
            <person name="Bills G."/>
            <person name="Bluhm B."/>
            <person name="Cannon C."/>
            <person name="Castanera R."/>
            <person name="Culley D."/>
            <person name="Daum C."/>
            <person name="Ezra D."/>
            <person name="Gonzalez J."/>
            <person name="Henrissat B."/>
            <person name="Kuo A."/>
            <person name="Liang C."/>
            <person name="Lipzen A."/>
            <person name="Lutzoni F."/>
            <person name="Magnuson J."/>
            <person name="Mondo S."/>
            <person name="Nolan M."/>
            <person name="Ohm R."/>
            <person name="Pangilinan J."/>
            <person name="Park H.-J."/>
            <person name="Ramirez L."/>
            <person name="Alfaro M."/>
            <person name="Sun H."/>
            <person name="Tritt A."/>
            <person name="Yoshinaga Y."/>
            <person name="Zwiers L.-H."/>
            <person name="Turgeon B."/>
            <person name="Goodwin S."/>
            <person name="Spatafora J."/>
            <person name="Crous P."/>
            <person name="Grigoriev I."/>
        </authorList>
    </citation>
    <scope>NUCLEOTIDE SEQUENCE</scope>
    <source>
        <strain evidence="13">CBS 121739</strain>
    </source>
</reference>
<feature type="region of interest" description="Disordered" evidence="11">
    <location>
        <begin position="367"/>
        <end position="439"/>
    </location>
</feature>
<organism evidence="13 14">
    <name type="scientific">Pseudovirgaria hyperparasitica</name>
    <dbReference type="NCBI Taxonomy" id="470096"/>
    <lineage>
        <taxon>Eukaryota</taxon>
        <taxon>Fungi</taxon>
        <taxon>Dikarya</taxon>
        <taxon>Ascomycota</taxon>
        <taxon>Pezizomycotina</taxon>
        <taxon>Dothideomycetes</taxon>
        <taxon>Dothideomycetes incertae sedis</taxon>
        <taxon>Acrospermales</taxon>
        <taxon>Acrospermaceae</taxon>
        <taxon>Pseudovirgaria</taxon>
    </lineage>
</organism>
<dbReference type="SUPFAM" id="SSF57667">
    <property type="entry name" value="beta-beta-alpha zinc fingers"/>
    <property type="match status" value="1"/>
</dbReference>
<dbReference type="GO" id="GO:0005634">
    <property type="term" value="C:nucleus"/>
    <property type="evidence" value="ECO:0007669"/>
    <property type="project" value="UniProtKB-SubCell"/>
</dbReference>
<dbReference type="EMBL" id="ML996574">
    <property type="protein sequence ID" value="KAF2757086.1"/>
    <property type="molecule type" value="Genomic_DNA"/>
</dbReference>
<evidence type="ECO:0000313" key="14">
    <source>
        <dbReference type="Proteomes" id="UP000799437"/>
    </source>
</evidence>
<evidence type="ECO:0000256" key="10">
    <source>
        <dbReference type="PROSITE-ProRule" id="PRU00042"/>
    </source>
</evidence>
<evidence type="ECO:0000256" key="3">
    <source>
        <dbReference type="ARBA" id="ARBA00022737"/>
    </source>
</evidence>
<dbReference type="GO" id="GO:0000981">
    <property type="term" value="F:DNA-binding transcription factor activity, RNA polymerase II-specific"/>
    <property type="evidence" value="ECO:0007669"/>
    <property type="project" value="TreeGrafter"/>
</dbReference>
<evidence type="ECO:0000256" key="4">
    <source>
        <dbReference type="ARBA" id="ARBA00022771"/>
    </source>
</evidence>
<dbReference type="GO" id="GO:0008270">
    <property type="term" value="F:zinc ion binding"/>
    <property type="evidence" value="ECO:0007669"/>
    <property type="project" value="UniProtKB-KW"/>
</dbReference>
<dbReference type="GO" id="GO:0045944">
    <property type="term" value="P:positive regulation of transcription by RNA polymerase II"/>
    <property type="evidence" value="ECO:0007669"/>
    <property type="project" value="UniProtKB-ARBA"/>
</dbReference>
<comment type="subcellular location">
    <subcellularLocation>
        <location evidence="1">Nucleus</location>
    </subcellularLocation>
</comment>
<dbReference type="InterPro" id="IPR050329">
    <property type="entry name" value="GLI_C2H2-zinc-finger"/>
</dbReference>
<dbReference type="Proteomes" id="UP000799437">
    <property type="component" value="Unassembled WGS sequence"/>
</dbReference>
<dbReference type="AlphaFoldDB" id="A0A6A6W555"/>
<evidence type="ECO:0000313" key="13">
    <source>
        <dbReference type="EMBL" id="KAF2757086.1"/>
    </source>
</evidence>
<dbReference type="OrthoDB" id="654211at2759"/>
<evidence type="ECO:0000256" key="7">
    <source>
        <dbReference type="ARBA" id="ARBA00023125"/>
    </source>
</evidence>
<dbReference type="InterPro" id="IPR036236">
    <property type="entry name" value="Znf_C2H2_sf"/>
</dbReference>
<keyword evidence="8" id="KW-0804">Transcription</keyword>
<evidence type="ECO:0000256" key="5">
    <source>
        <dbReference type="ARBA" id="ARBA00022833"/>
    </source>
</evidence>
<evidence type="ECO:0000256" key="11">
    <source>
        <dbReference type="SAM" id="MobiDB-lite"/>
    </source>
</evidence>
<dbReference type="FunFam" id="3.30.160.60:FF:000141">
    <property type="entry name" value="C2H2 zinc finger protein"/>
    <property type="match status" value="1"/>
</dbReference>
<keyword evidence="2" id="KW-0479">Metal-binding</keyword>
<dbReference type="SMART" id="SM00355">
    <property type="entry name" value="ZnF_C2H2"/>
    <property type="match status" value="2"/>
</dbReference>
<keyword evidence="3" id="KW-0677">Repeat</keyword>
<feature type="domain" description="C2H2-type" evidence="12">
    <location>
        <begin position="474"/>
        <end position="496"/>
    </location>
</feature>
<proteinExistence type="predicted"/>
<keyword evidence="7" id="KW-0238">DNA-binding</keyword>
<keyword evidence="14" id="KW-1185">Reference proteome</keyword>
<keyword evidence="6" id="KW-0805">Transcription regulation</keyword>
<evidence type="ECO:0000256" key="2">
    <source>
        <dbReference type="ARBA" id="ARBA00022723"/>
    </source>
</evidence>